<name>A0AAW7XEV7_9GAMM</name>
<evidence type="ECO:0000313" key="2">
    <source>
        <dbReference type="Proteomes" id="UP001169760"/>
    </source>
</evidence>
<dbReference type="Gene3D" id="3.30.1390.10">
    <property type="match status" value="1"/>
</dbReference>
<protein>
    <recommendedName>
        <fullName evidence="3">Immunity protein 35 domain-containing protein</fullName>
    </recommendedName>
</protein>
<reference evidence="1" key="1">
    <citation type="submission" date="2023-07" db="EMBL/GenBank/DDBJ databases">
        <title>Genome content predicts the carbon catabolic preferences of heterotrophic bacteria.</title>
        <authorList>
            <person name="Gralka M."/>
        </authorList>
    </citation>
    <scope>NUCLEOTIDE SEQUENCE</scope>
    <source>
        <strain evidence="1">I3M17_2</strain>
    </source>
</reference>
<dbReference type="EMBL" id="JAUOPB010000021">
    <property type="protein sequence ID" value="MDO6424909.1"/>
    <property type="molecule type" value="Genomic_DNA"/>
</dbReference>
<dbReference type="AlphaFoldDB" id="A0AAW7XEV7"/>
<dbReference type="RefSeq" id="WP_280947412.1">
    <property type="nucleotide sequence ID" value="NZ_CP123764.1"/>
</dbReference>
<comment type="caution">
    <text evidence="1">The sequence shown here is derived from an EMBL/GenBank/DDBJ whole genome shotgun (WGS) entry which is preliminary data.</text>
</comment>
<proteinExistence type="predicted"/>
<evidence type="ECO:0000313" key="1">
    <source>
        <dbReference type="EMBL" id="MDO6424909.1"/>
    </source>
</evidence>
<evidence type="ECO:0008006" key="3">
    <source>
        <dbReference type="Google" id="ProtNLM"/>
    </source>
</evidence>
<dbReference type="Proteomes" id="UP001169760">
    <property type="component" value="Unassembled WGS sequence"/>
</dbReference>
<gene>
    <name evidence="1" type="ORF">Q4521_20640</name>
</gene>
<sequence length="173" mass="19307">MNHKEAKEIVEKDVIEKLDGFSIVEESTIEFSSCFAFYYQNDTYSKTRHVMDMSVGAGAVLVSKESGEVFETGSAYSTEYYVSVFESCGDPFGEVTSTISVYGWEFGANKVAATKLIKAESGLNLRESKLIVDAVLNNESRSFTTESSEKAIEVANKLRNYGFRCKQLWSNQC</sequence>
<accession>A0AAW7XEV7</accession>
<dbReference type="InterPro" id="IPR014719">
    <property type="entry name" value="Ribosomal_bL12_C/ClpS-like"/>
</dbReference>
<organism evidence="1 2">
    <name type="scientific">Saccharophagus degradans</name>
    <dbReference type="NCBI Taxonomy" id="86304"/>
    <lineage>
        <taxon>Bacteria</taxon>
        <taxon>Pseudomonadati</taxon>
        <taxon>Pseudomonadota</taxon>
        <taxon>Gammaproteobacteria</taxon>
        <taxon>Cellvibrionales</taxon>
        <taxon>Cellvibrionaceae</taxon>
        <taxon>Saccharophagus</taxon>
    </lineage>
</organism>